<accession>A0ABD5MT13</accession>
<protein>
    <submittedName>
        <fullName evidence="3">MarR family transcriptional regulator</fullName>
    </submittedName>
</protein>
<evidence type="ECO:0000313" key="4">
    <source>
        <dbReference type="Proteomes" id="UP001589595"/>
    </source>
</evidence>
<dbReference type="InterPro" id="IPR036390">
    <property type="entry name" value="WH_DNA-bd_sf"/>
</dbReference>
<evidence type="ECO:0000256" key="1">
    <source>
        <dbReference type="SAM" id="MobiDB-lite"/>
    </source>
</evidence>
<name>A0ABD5MT13_9EURY</name>
<dbReference type="Proteomes" id="UP001589595">
    <property type="component" value="Unassembled WGS sequence"/>
</dbReference>
<evidence type="ECO:0000313" key="3">
    <source>
        <dbReference type="EMBL" id="MFB9825730.1"/>
    </source>
</evidence>
<dbReference type="EMBL" id="JBHMAJ010000010">
    <property type="protein sequence ID" value="MFB9825730.1"/>
    <property type="molecule type" value="Genomic_DNA"/>
</dbReference>
<dbReference type="RefSeq" id="WP_222921551.1">
    <property type="nucleotide sequence ID" value="NZ_CP082286.1"/>
</dbReference>
<dbReference type="GeneID" id="67211710"/>
<feature type="region of interest" description="Disordered" evidence="1">
    <location>
        <begin position="316"/>
        <end position="344"/>
    </location>
</feature>
<dbReference type="SUPFAM" id="SSF46785">
    <property type="entry name" value="Winged helix' DNA-binding domain"/>
    <property type="match status" value="1"/>
</dbReference>
<organism evidence="3 4">
    <name type="scientific">Halobaculum roseum</name>
    <dbReference type="NCBI Taxonomy" id="2175149"/>
    <lineage>
        <taxon>Archaea</taxon>
        <taxon>Methanobacteriati</taxon>
        <taxon>Methanobacteriota</taxon>
        <taxon>Stenosarchaea group</taxon>
        <taxon>Halobacteria</taxon>
        <taxon>Halobacteriales</taxon>
        <taxon>Haloferacaceae</taxon>
        <taxon>Halobaculum</taxon>
    </lineage>
</organism>
<dbReference type="AlphaFoldDB" id="A0ABD5MT13"/>
<gene>
    <name evidence="3" type="ORF">ACFFOL_16290</name>
</gene>
<proteinExistence type="predicted"/>
<comment type="caution">
    <text evidence="3">The sequence shown here is derived from an EMBL/GenBank/DDBJ whole genome shotgun (WGS) entry which is preliminary data.</text>
</comment>
<dbReference type="InterPro" id="IPR057167">
    <property type="entry name" value="DUF7845"/>
</dbReference>
<feature type="domain" description="DUF7845" evidence="2">
    <location>
        <begin position="4"/>
        <end position="337"/>
    </location>
</feature>
<keyword evidence="4" id="KW-1185">Reference proteome</keyword>
<reference evidence="3" key="1">
    <citation type="submission" date="2024-09" db="EMBL/GenBank/DDBJ databases">
        <authorList>
            <person name="Sun Q."/>
        </authorList>
    </citation>
    <scope>NUCLEOTIDE SEQUENCE [LARGE SCALE GENOMIC DNA]</scope>
    <source>
        <strain evidence="3">JCM 31273</strain>
    </source>
</reference>
<sequence>MKGVTPAWHEFAMQLNFSRGLDPYFAAHAVVRASGGSREIEFTRDGETWLAKLYYQSSGIQHPGARLPTGTEWELDTVREFRVTVKRRGDEDEPGQQSFNAHLRPRWKGMRVEKSNGETTELPLPSGMREGVNIRVNGSNIRPTRYLPLLRDAARALDLNPDYFTEPDETSTVRDAERYVRLLEDASGPVHARDGPIAKLGHLLENDRSGYRKVVQNDTDGEGNDVPGYYHTVTLGPGRVAEAWPNHELPKEIKHYRARHAEPLDEDNPLRHPKVGASYQVNRWDGSLGVTDDDLARLERELDQALHSVLREAGVPLDPPGGDGSPPYQPDPYFPAEIGDHTEPPKLNLTELESEQEHVVVRELAKTGGVSPVEGEVIEYLLADGGTASAADIAEEHGRHVGSVRRALRRMDDLIDRKYGEVALASNHIAEMLHSAVSELRDASTRLSEATGEALVSATRGLDETTSALRTWLAKHGCETESRGQAIKKLRLGEFDPSGLRGYQNVKDELRRGLSLWTDAGRNPADFKNAAVMFRRSDRRSPQVMDATRLLELREHV</sequence>
<evidence type="ECO:0000259" key="2">
    <source>
        <dbReference type="Pfam" id="PF25227"/>
    </source>
</evidence>
<dbReference type="Pfam" id="PF25227">
    <property type="entry name" value="DUF7845"/>
    <property type="match status" value="1"/>
</dbReference>